<keyword evidence="4" id="KW-1185">Reference proteome</keyword>
<dbReference type="PANTHER" id="PTHR38590">
    <property type="entry name" value="BLL0828 PROTEIN"/>
    <property type="match status" value="1"/>
</dbReference>
<feature type="domain" description="DUF559" evidence="2">
    <location>
        <begin position="14"/>
        <end position="115"/>
    </location>
</feature>
<evidence type="ECO:0000313" key="4">
    <source>
        <dbReference type="Proteomes" id="UP000618591"/>
    </source>
</evidence>
<evidence type="ECO:0000259" key="2">
    <source>
        <dbReference type="Pfam" id="PF04480"/>
    </source>
</evidence>
<reference evidence="4" key="1">
    <citation type="journal article" date="2019" name="Int. J. Syst. Evol. Microbiol.">
        <title>The Global Catalogue of Microorganisms (GCM) 10K type strain sequencing project: providing services to taxonomists for standard genome sequencing and annotation.</title>
        <authorList>
            <consortium name="The Broad Institute Genomics Platform"/>
            <consortium name="The Broad Institute Genome Sequencing Center for Infectious Disease"/>
            <person name="Wu L."/>
            <person name="Ma J."/>
        </authorList>
    </citation>
    <scope>NUCLEOTIDE SEQUENCE [LARGE SCALE GENOMIC DNA]</scope>
    <source>
        <strain evidence="4">CGMCC 1.10106</strain>
    </source>
</reference>
<gene>
    <name evidence="3" type="ORF">GCM10011395_01570</name>
</gene>
<protein>
    <recommendedName>
        <fullName evidence="2">DUF559 domain-containing protein</fullName>
    </recommendedName>
</protein>
<organism evidence="3 4">
    <name type="scientific">Sphingomonas psychrolutea</name>
    <dbReference type="NCBI Taxonomy" id="1259676"/>
    <lineage>
        <taxon>Bacteria</taxon>
        <taxon>Pseudomonadati</taxon>
        <taxon>Pseudomonadota</taxon>
        <taxon>Alphaproteobacteria</taxon>
        <taxon>Sphingomonadales</taxon>
        <taxon>Sphingomonadaceae</taxon>
        <taxon>Sphingomonas</taxon>
    </lineage>
</organism>
<dbReference type="PANTHER" id="PTHR38590:SF1">
    <property type="entry name" value="BLL0828 PROTEIN"/>
    <property type="match status" value="1"/>
</dbReference>
<dbReference type="RefSeq" id="WP_188444866.1">
    <property type="nucleotide sequence ID" value="NZ_BMDW01000001.1"/>
</dbReference>
<dbReference type="SUPFAM" id="SSF52980">
    <property type="entry name" value="Restriction endonuclease-like"/>
    <property type="match status" value="1"/>
</dbReference>
<dbReference type="EMBL" id="BMDW01000001">
    <property type="protein sequence ID" value="GGA34923.1"/>
    <property type="molecule type" value="Genomic_DNA"/>
</dbReference>
<dbReference type="CDD" id="cd01038">
    <property type="entry name" value="Endonuclease_DUF559"/>
    <property type="match status" value="1"/>
</dbReference>
<evidence type="ECO:0000313" key="3">
    <source>
        <dbReference type="EMBL" id="GGA34923.1"/>
    </source>
</evidence>
<dbReference type="InterPro" id="IPR047216">
    <property type="entry name" value="Endonuclease_DUF559_bact"/>
</dbReference>
<evidence type="ECO:0000256" key="1">
    <source>
        <dbReference type="SAM" id="MobiDB-lite"/>
    </source>
</evidence>
<dbReference type="Gene3D" id="3.40.960.10">
    <property type="entry name" value="VSR Endonuclease"/>
    <property type="match status" value="1"/>
</dbReference>
<dbReference type="InterPro" id="IPR007569">
    <property type="entry name" value="DUF559"/>
</dbReference>
<dbReference type="Pfam" id="PF04480">
    <property type="entry name" value="DUF559"/>
    <property type="match status" value="1"/>
</dbReference>
<name>A0ABQ1G1T3_9SPHN</name>
<comment type="caution">
    <text evidence="3">The sequence shown here is derived from an EMBL/GenBank/DDBJ whole genome shotgun (WGS) entry which is preliminary data.</text>
</comment>
<accession>A0ABQ1G1T3</accession>
<feature type="region of interest" description="Disordered" evidence="1">
    <location>
        <begin position="116"/>
        <end position="141"/>
    </location>
</feature>
<sequence>MRLYDNQPSGTVPRARQLRRDAPEPERWLLRALRETFPTLKWRHQAPVGPFYADILCFSEKLVIEVDGDTHADQAGRDASRTKIIEGEGCRVLRFSNNDVMENREGVVAAISLSLREREGARSAKPRGKGEDSTNEKGSAE</sequence>
<dbReference type="InterPro" id="IPR011335">
    <property type="entry name" value="Restrct_endonuc-II-like"/>
</dbReference>
<proteinExistence type="predicted"/>
<dbReference type="Proteomes" id="UP000618591">
    <property type="component" value="Unassembled WGS sequence"/>
</dbReference>